<proteinExistence type="predicted"/>
<sequence>MTDREKYEFVLGVYFRTQAAIEKYMGRERVPEWAAHVARMNTDATRQRLPERVDQERSVLGSLAAMLDVYGSDKTLAEDDGGYRLEVRRCGIFDYRERARDQGVELTLPVPCEFCVELRYQTAANLDMVVSHQLGHRSCTWECRSAAEPEGSR</sequence>
<dbReference type="Proteomes" id="UP001595690">
    <property type="component" value="Unassembled WGS sequence"/>
</dbReference>
<name>A0ABV8BS08_9PSEU</name>
<organism evidence="1 2">
    <name type="scientific">Lentzea rhizosphaerae</name>
    <dbReference type="NCBI Taxonomy" id="2041025"/>
    <lineage>
        <taxon>Bacteria</taxon>
        <taxon>Bacillati</taxon>
        <taxon>Actinomycetota</taxon>
        <taxon>Actinomycetes</taxon>
        <taxon>Pseudonocardiales</taxon>
        <taxon>Pseudonocardiaceae</taxon>
        <taxon>Lentzea</taxon>
    </lineage>
</organism>
<gene>
    <name evidence="1" type="ORF">ACFOWZ_15055</name>
</gene>
<dbReference type="RefSeq" id="WP_382372769.1">
    <property type="nucleotide sequence ID" value="NZ_JBHRZI010000012.1"/>
</dbReference>
<comment type="caution">
    <text evidence="1">The sequence shown here is derived from an EMBL/GenBank/DDBJ whole genome shotgun (WGS) entry which is preliminary data.</text>
</comment>
<protein>
    <submittedName>
        <fullName evidence="1">Uncharacterized protein</fullName>
    </submittedName>
</protein>
<keyword evidence="2" id="KW-1185">Reference proteome</keyword>
<evidence type="ECO:0000313" key="1">
    <source>
        <dbReference type="EMBL" id="MFC3892795.1"/>
    </source>
</evidence>
<dbReference type="EMBL" id="JBHRZI010000012">
    <property type="protein sequence ID" value="MFC3892795.1"/>
    <property type="molecule type" value="Genomic_DNA"/>
</dbReference>
<accession>A0ABV8BS08</accession>
<reference evidence="2" key="1">
    <citation type="journal article" date="2019" name="Int. J. Syst. Evol. Microbiol.">
        <title>The Global Catalogue of Microorganisms (GCM) 10K type strain sequencing project: providing services to taxonomists for standard genome sequencing and annotation.</title>
        <authorList>
            <consortium name="The Broad Institute Genomics Platform"/>
            <consortium name="The Broad Institute Genome Sequencing Center for Infectious Disease"/>
            <person name="Wu L."/>
            <person name="Ma J."/>
        </authorList>
    </citation>
    <scope>NUCLEOTIDE SEQUENCE [LARGE SCALE GENOMIC DNA]</scope>
    <source>
        <strain evidence="2">CGMCC 4.7405</strain>
    </source>
</reference>
<evidence type="ECO:0000313" key="2">
    <source>
        <dbReference type="Proteomes" id="UP001595690"/>
    </source>
</evidence>